<dbReference type="InterPro" id="IPR013325">
    <property type="entry name" value="RNA_pol_sigma_r2"/>
</dbReference>
<dbReference type="InterPro" id="IPR007627">
    <property type="entry name" value="RNA_pol_sigma70_r2"/>
</dbReference>
<accession>A0A1Y4LV30</accession>
<dbReference type="InterPro" id="IPR036388">
    <property type="entry name" value="WH-like_DNA-bd_sf"/>
</dbReference>
<evidence type="ECO:0000313" key="9">
    <source>
        <dbReference type="Proteomes" id="UP000195326"/>
    </source>
</evidence>
<evidence type="ECO:0000259" key="6">
    <source>
        <dbReference type="Pfam" id="PF08281"/>
    </source>
</evidence>
<reference evidence="9 10" key="1">
    <citation type="submission" date="2017-04" db="EMBL/GenBank/DDBJ databases">
        <title>Function of individual gut microbiota members based on whole genome sequencing of pure cultures obtained from chicken caecum.</title>
        <authorList>
            <person name="Medvecky M."/>
            <person name="Cejkova D."/>
            <person name="Polansky O."/>
            <person name="Karasova D."/>
            <person name="Kubasova T."/>
            <person name="Cizek A."/>
            <person name="Rychlik I."/>
        </authorList>
    </citation>
    <scope>NUCLEOTIDE SEQUENCE [LARGE SCALE GENOMIC DNA]</scope>
    <source>
        <strain evidence="9">An179</strain>
        <strain evidence="10">An180</strain>
    </source>
</reference>
<feature type="domain" description="RNA polymerase sigma factor 70 region 4 type 2" evidence="6">
    <location>
        <begin position="107"/>
        <end position="157"/>
    </location>
</feature>
<dbReference type="SUPFAM" id="SSF88659">
    <property type="entry name" value="Sigma3 and sigma4 domains of RNA polymerase sigma factors"/>
    <property type="match status" value="1"/>
</dbReference>
<protein>
    <recommendedName>
        <fullName evidence="11">RNA polymerase subunit sigma-70</fullName>
    </recommendedName>
</protein>
<evidence type="ECO:0008006" key="11">
    <source>
        <dbReference type="Google" id="ProtNLM"/>
    </source>
</evidence>
<dbReference type="PANTHER" id="PTHR43133:SF60">
    <property type="entry name" value="RNA POLYMERASE SIGMA FACTOR SIGV"/>
    <property type="match status" value="1"/>
</dbReference>
<evidence type="ECO:0000256" key="3">
    <source>
        <dbReference type="ARBA" id="ARBA00023082"/>
    </source>
</evidence>
<evidence type="ECO:0000256" key="4">
    <source>
        <dbReference type="ARBA" id="ARBA00023163"/>
    </source>
</evidence>
<dbReference type="GO" id="GO:0003677">
    <property type="term" value="F:DNA binding"/>
    <property type="evidence" value="ECO:0007669"/>
    <property type="project" value="InterPro"/>
</dbReference>
<dbReference type="RefSeq" id="WP_016148971.1">
    <property type="nucleotide sequence ID" value="NZ_CABKSA010000003.1"/>
</dbReference>
<dbReference type="Pfam" id="PF08281">
    <property type="entry name" value="Sigma70_r4_2"/>
    <property type="match status" value="1"/>
</dbReference>
<dbReference type="NCBIfam" id="TIGR02937">
    <property type="entry name" value="sigma70-ECF"/>
    <property type="match status" value="1"/>
</dbReference>
<evidence type="ECO:0000313" key="8">
    <source>
        <dbReference type="EMBL" id="OUP60495.1"/>
    </source>
</evidence>
<dbReference type="EMBL" id="NFKK01000006">
    <property type="protein sequence ID" value="OUP53028.1"/>
    <property type="molecule type" value="Genomic_DNA"/>
</dbReference>
<comment type="caution">
    <text evidence="8">The sequence shown here is derived from an EMBL/GenBank/DDBJ whole genome shotgun (WGS) entry which is preliminary data.</text>
</comment>
<evidence type="ECO:0000313" key="7">
    <source>
        <dbReference type="EMBL" id="OUP53028.1"/>
    </source>
</evidence>
<dbReference type="Pfam" id="PF04542">
    <property type="entry name" value="Sigma70_r2"/>
    <property type="match status" value="1"/>
</dbReference>
<dbReference type="EMBL" id="NFKL01000002">
    <property type="protein sequence ID" value="OUP60495.1"/>
    <property type="molecule type" value="Genomic_DNA"/>
</dbReference>
<name>A0A1Y4LV30_9FIRM</name>
<dbReference type="GO" id="GO:0006352">
    <property type="term" value="P:DNA-templated transcription initiation"/>
    <property type="evidence" value="ECO:0007669"/>
    <property type="project" value="InterPro"/>
</dbReference>
<dbReference type="InterPro" id="IPR039425">
    <property type="entry name" value="RNA_pol_sigma-70-like"/>
</dbReference>
<keyword evidence="3" id="KW-0731">Sigma factor</keyword>
<dbReference type="InterPro" id="IPR014284">
    <property type="entry name" value="RNA_pol_sigma-70_dom"/>
</dbReference>
<dbReference type="AlphaFoldDB" id="A0A1Y4LV30"/>
<proteinExistence type="inferred from homology"/>
<dbReference type="Proteomes" id="UP000195326">
    <property type="component" value="Unassembled WGS sequence"/>
</dbReference>
<reference evidence="8" key="2">
    <citation type="journal article" date="2018" name="BMC Genomics">
        <title>Whole genome sequencing and function prediction of 133 gut anaerobes isolated from chicken caecum in pure cultures.</title>
        <authorList>
            <person name="Medvecky M."/>
            <person name="Cejkova D."/>
            <person name="Polansky O."/>
            <person name="Karasova D."/>
            <person name="Kubasova T."/>
            <person name="Cizek A."/>
            <person name="Rychlik I."/>
        </authorList>
    </citation>
    <scope>NUCLEOTIDE SEQUENCE</scope>
    <source>
        <strain evidence="8">An179</strain>
        <strain evidence="7">An180</strain>
    </source>
</reference>
<dbReference type="InterPro" id="IPR013324">
    <property type="entry name" value="RNA_pol_sigma_r3/r4-like"/>
</dbReference>
<keyword evidence="4" id="KW-0804">Transcription</keyword>
<dbReference type="STRING" id="501571.GCA_900143195_01548"/>
<dbReference type="SUPFAM" id="SSF88946">
    <property type="entry name" value="Sigma2 domain of RNA polymerase sigma factors"/>
    <property type="match status" value="1"/>
</dbReference>
<organism evidence="8 9">
    <name type="scientific">Butyricicoccus pullicaecorum</name>
    <dbReference type="NCBI Taxonomy" id="501571"/>
    <lineage>
        <taxon>Bacteria</taxon>
        <taxon>Bacillati</taxon>
        <taxon>Bacillota</taxon>
        <taxon>Clostridia</taxon>
        <taxon>Eubacteriales</taxon>
        <taxon>Butyricicoccaceae</taxon>
        <taxon>Butyricicoccus</taxon>
    </lineage>
</organism>
<sequence length="169" mass="20245">MQLLKKHPAISEETFLELIDAKKDSFYRVAYSYTRHREDALDVVSESVCKAYTHLHHLKDPDSFYPWFYRILSNTALTFVKRHRRFASLEDWDESVTPMEQTAEILAMREELARLEQKYREVLILKFNQDLTFREIAELTGKNENTVKTIYYHALELLRERMNPHETTE</sequence>
<dbReference type="InterPro" id="IPR013249">
    <property type="entry name" value="RNA_pol_sigma70_r4_t2"/>
</dbReference>
<feature type="domain" description="RNA polymerase sigma-70 region 2" evidence="5">
    <location>
        <begin position="22"/>
        <end position="85"/>
    </location>
</feature>
<dbReference type="Proteomes" id="UP000195897">
    <property type="component" value="Unassembled WGS sequence"/>
</dbReference>
<evidence type="ECO:0000256" key="2">
    <source>
        <dbReference type="ARBA" id="ARBA00023015"/>
    </source>
</evidence>
<comment type="similarity">
    <text evidence="1">Belongs to the sigma-70 factor family. ECF subfamily.</text>
</comment>
<evidence type="ECO:0000313" key="10">
    <source>
        <dbReference type="Proteomes" id="UP000195897"/>
    </source>
</evidence>
<dbReference type="Gene3D" id="1.10.10.10">
    <property type="entry name" value="Winged helix-like DNA-binding domain superfamily/Winged helix DNA-binding domain"/>
    <property type="match status" value="1"/>
</dbReference>
<dbReference type="Gene3D" id="1.10.1740.10">
    <property type="match status" value="1"/>
</dbReference>
<dbReference type="GO" id="GO:0016987">
    <property type="term" value="F:sigma factor activity"/>
    <property type="evidence" value="ECO:0007669"/>
    <property type="project" value="UniProtKB-KW"/>
</dbReference>
<dbReference type="CDD" id="cd06171">
    <property type="entry name" value="Sigma70_r4"/>
    <property type="match status" value="1"/>
</dbReference>
<gene>
    <name evidence="8" type="ORF">B5F15_01960</name>
    <name evidence="7" type="ORF">B5F17_07260</name>
</gene>
<evidence type="ECO:0000259" key="5">
    <source>
        <dbReference type="Pfam" id="PF04542"/>
    </source>
</evidence>
<evidence type="ECO:0000256" key="1">
    <source>
        <dbReference type="ARBA" id="ARBA00010641"/>
    </source>
</evidence>
<keyword evidence="2" id="KW-0805">Transcription regulation</keyword>
<dbReference type="PANTHER" id="PTHR43133">
    <property type="entry name" value="RNA POLYMERASE ECF-TYPE SIGMA FACTO"/>
    <property type="match status" value="1"/>
</dbReference>